<keyword evidence="4 7" id="KW-1133">Transmembrane helix</keyword>
<dbReference type="RefSeq" id="WP_118932422.1">
    <property type="nucleotide sequence ID" value="NZ_CP061008.1"/>
</dbReference>
<comment type="caution">
    <text evidence="8">The sequence shown here is derived from an EMBL/GenBank/DDBJ whole genome shotgun (WGS) entry which is preliminary data.</text>
</comment>
<evidence type="ECO:0000256" key="7">
    <source>
        <dbReference type="SAM" id="Phobius"/>
    </source>
</evidence>
<dbReference type="Proteomes" id="UP000285324">
    <property type="component" value="Unassembled WGS sequence"/>
</dbReference>
<dbReference type="EMBL" id="QVXO01000012">
    <property type="protein sequence ID" value="RPJ91810.1"/>
    <property type="molecule type" value="Genomic_DNA"/>
</dbReference>
<gene>
    <name evidence="8" type="ORF">DY367_10050</name>
</gene>
<name>A0A424WEY8_ALCXX</name>
<proteinExistence type="predicted"/>
<feature type="transmembrane region" description="Helical" evidence="7">
    <location>
        <begin position="171"/>
        <end position="191"/>
    </location>
</feature>
<evidence type="ECO:0000256" key="6">
    <source>
        <dbReference type="SAM" id="MobiDB-lite"/>
    </source>
</evidence>
<reference evidence="8 9" key="1">
    <citation type="submission" date="2018-08" db="EMBL/GenBank/DDBJ databases">
        <title>Achromobacter xylosoxidans Genome sequencing and assembly.</title>
        <authorList>
            <person name="Wang R."/>
            <person name="Rensing C."/>
            <person name="Li Y."/>
        </authorList>
    </citation>
    <scope>NUCLEOTIDE SEQUENCE [LARGE SCALE GENOMIC DNA]</scope>
    <source>
        <strain evidence="8 9">GD003A</strain>
    </source>
</reference>
<feature type="transmembrane region" description="Helical" evidence="7">
    <location>
        <begin position="212"/>
        <end position="235"/>
    </location>
</feature>
<organism evidence="8 9">
    <name type="scientific">Alcaligenes xylosoxydans xylosoxydans</name>
    <name type="common">Achromobacter xylosoxidans</name>
    <dbReference type="NCBI Taxonomy" id="85698"/>
    <lineage>
        <taxon>Bacteria</taxon>
        <taxon>Pseudomonadati</taxon>
        <taxon>Pseudomonadota</taxon>
        <taxon>Betaproteobacteria</taxon>
        <taxon>Burkholderiales</taxon>
        <taxon>Alcaligenaceae</taxon>
        <taxon>Achromobacter</taxon>
    </lineage>
</organism>
<evidence type="ECO:0000256" key="3">
    <source>
        <dbReference type="ARBA" id="ARBA00022692"/>
    </source>
</evidence>
<keyword evidence="3 7" id="KW-0812">Transmembrane</keyword>
<keyword evidence="2" id="KW-1003">Cell membrane</keyword>
<feature type="transmembrane region" description="Helical" evidence="7">
    <location>
        <begin position="134"/>
        <end position="159"/>
    </location>
</feature>
<dbReference type="Pfam" id="PF03706">
    <property type="entry name" value="LPG_synthase_TM"/>
    <property type="match status" value="1"/>
</dbReference>
<evidence type="ECO:0000256" key="1">
    <source>
        <dbReference type="ARBA" id="ARBA00004651"/>
    </source>
</evidence>
<feature type="transmembrane region" description="Helical" evidence="7">
    <location>
        <begin position="241"/>
        <end position="258"/>
    </location>
</feature>
<evidence type="ECO:0000256" key="4">
    <source>
        <dbReference type="ARBA" id="ARBA00022989"/>
    </source>
</evidence>
<feature type="transmembrane region" description="Helical" evidence="7">
    <location>
        <begin position="54"/>
        <end position="73"/>
    </location>
</feature>
<dbReference type="GO" id="GO:0005886">
    <property type="term" value="C:plasma membrane"/>
    <property type="evidence" value="ECO:0007669"/>
    <property type="project" value="UniProtKB-SubCell"/>
</dbReference>
<comment type="subcellular location">
    <subcellularLocation>
        <location evidence="1">Cell membrane</location>
        <topology evidence="1">Multi-pass membrane protein</topology>
    </subcellularLocation>
</comment>
<dbReference type="AlphaFoldDB" id="A0A424WEY8"/>
<feature type="transmembrane region" description="Helical" evidence="7">
    <location>
        <begin position="22"/>
        <end position="42"/>
    </location>
</feature>
<evidence type="ECO:0000313" key="9">
    <source>
        <dbReference type="Proteomes" id="UP000285324"/>
    </source>
</evidence>
<evidence type="ECO:0000313" key="8">
    <source>
        <dbReference type="EMBL" id="RPJ91810.1"/>
    </source>
</evidence>
<feature type="transmembrane region" description="Helical" evidence="7">
    <location>
        <begin position="93"/>
        <end position="114"/>
    </location>
</feature>
<feature type="transmembrane region" description="Helical" evidence="7">
    <location>
        <begin position="294"/>
        <end position="312"/>
    </location>
</feature>
<evidence type="ECO:0000256" key="2">
    <source>
        <dbReference type="ARBA" id="ARBA00022475"/>
    </source>
</evidence>
<dbReference type="OrthoDB" id="5998304at2"/>
<accession>A0A424WEY8</accession>
<dbReference type="InterPro" id="IPR022791">
    <property type="entry name" value="L-PG_synthase/AglD"/>
</dbReference>
<protein>
    <submittedName>
        <fullName evidence="8">UPF0104 family protein</fullName>
    </submittedName>
</protein>
<evidence type="ECO:0000256" key="5">
    <source>
        <dbReference type="ARBA" id="ARBA00023136"/>
    </source>
</evidence>
<sequence>MRVFRSTLTRAWRHRWPRVKRALPVIVLALVAALLYYFGRSVDWAQVWIAMRRIPPGTIAAAAALVVAGYLTYGGMDLLSKRYTRHTLPWPKVLGVAMMSYALNLNLGVLLGGLGARLRLYARLGCRKSVATRVTLFSAVSNWIGYAWIAGALFAAGAVSVPQGWAIGSHLLRALGVALLLLAAGYVAVCARAKRRTWTWMGQHAVLPGAGMAVAQSVVAGLSWAIMGAIIYLLLQGKASYFAVLGILLCASFAALVIRVPGGLGTTEAIFVATLAPGIPAAEVLGAALAYRALYAFAPLFLALAAFAALEVKLRHRRAQPEVEPRPAAADRRRNDAGHSFKA</sequence>
<feature type="region of interest" description="Disordered" evidence="6">
    <location>
        <begin position="321"/>
        <end position="343"/>
    </location>
</feature>
<keyword evidence="5 7" id="KW-0472">Membrane</keyword>